<dbReference type="EMBL" id="KF900591">
    <property type="protein sequence ID" value="AIF00445.1"/>
    <property type="molecule type" value="Genomic_DNA"/>
</dbReference>
<keyword evidence="1" id="KW-1133">Transmembrane helix</keyword>
<feature type="transmembrane region" description="Helical" evidence="1">
    <location>
        <begin position="71"/>
        <end position="91"/>
    </location>
</feature>
<proteinExistence type="predicted"/>
<keyword evidence="1" id="KW-0472">Membrane</keyword>
<feature type="transmembrane region" description="Helical" evidence="1">
    <location>
        <begin position="12"/>
        <end position="32"/>
    </location>
</feature>
<name>A0A075GAV3_9EURY</name>
<dbReference type="AlphaFoldDB" id="A0A075GAV3"/>
<keyword evidence="1" id="KW-0812">Transmembrane</keyword>
<protein>
    <submittedName>
        <fullName evidence="2">Uncharacterized protein</fullName>
    </submittedName>
</protein>
<feature type="transmembrane region" description="Helical" evidence="1">
    <location>
        <begin position="98"/>
        <end position="117"/>
    </location>
</feature>
<feature type="transmembrane region" description="Helical" evidence="1">
    <location>
        <begin position="129"/>
        <end position="148"/>
    </location>
</feature>
<evidence type="ECO:0000256" key="1">
    <source>
        <dbReference type="SAM" id="Phobius"/>
    </source>
</evidence>
<sequence>MEFDQKTIFHPKFWLTLFVVMHTFLFAIWYILGPFMATDADMTKYLEEDIGLSAELAADSTIRDAFLEDGFFLGIMAMAIVPPFLATAWLLEGRPQTLMTIVCGGTLLFMVTLGTYGDIAIAGEDFTPDLIMGFAMAGATIYSGYIRLDDA</sequence>
<accession>A0A075GAV3</accession>
<reference evidence="2" key="1">
    <citation type="journal article" date="2014" name="Genome Biol. Evol.">
        <title>Pangenome evidence for extensive interdomain horizontal transfer affecting lineage core and shell genes in uncultured planktonic thaumarchaeota and euryarchaeota.</title>
        <authorList>
            <person name="Deschamps P."/>
            <person name="Zivanovic Y."/>
            <person name="Moreira D."/>
            <person name="Rodriguez-Valera F."/>
            <person name="Lopez-Garcia P."/>
        </authorList>
    </citation>
    <scope>NUCLEOTIDE SEQUENCE</scope>
</reference>
<evidence type="ECO:0000313" key="2">
    <source>
        <dbReference type="EMBL" id="AIF00445.1"/>
    </source>
</evidence>
<organism evidence="2">
    <name type="scientific">uncultured marine group II/III euryarchaeote KM3_133_A04</name>
    <dbReference type="NCBI Taxonomy" id="1457863"/>
    <lineage>
        <taxon>Archaea</taxon>
        <taxon>Methanobacteriati</taxon>
        <taxon>Methanobacteriota</taxon>
        <taxon>environmental samples</taxon>
    </lineage>
</organism>